<dbReference type="PANTHER" id="PTHR43297:SF14">
    <property type="entry name" value="ATPASE AAA-TYPE CORE DOMAIN-CONTAINING PROTEIN"/>
    <property type="match status" value="1"/>
</dbReference>
<dbReference type="EMBL" id="SDWV01000022">
    <property type="protein sequence ID" value="RYC05626.1"/>
    <property type="molecule type" value="Genomic_DNA"/>
</dbReference>
<keyword evidence="9" id="KW-0472">Membrane</keyword>
<evidence type="ECO:0000256" key="4">
    <source>
        <dbReference type="ARBA" id="ARBA00022475"/>
    </source>
</evidence>
<gene>
    <name evidence="11" type="ORF">EUA94_17915</name>
</gene>
<dbReference type="Proteomes" id="UP000291101">
    <property type="component" value="Unassembled WGS sequence"/>
</dbReference>
<dbReference type="InterPro" id="IPR017871">
    <property type="entry name" value="ABC_transporter-like_CS"/>
</dbReference>
<evidence type="ECO:0000313" key="11">
    <source>
        <dbReference type="EMBL" id="RYC05626.1"/>
    </source>
</evidence>
<evidence type="ECO:0000256" key="5">
    <source>
        <dbReference type="ARBA" id="ARBA00022519"/>
    </source>
</evidence>
<keyword evidence="3" id="KW-0813">Transport</keyword>
<comment type="similarity">
    <text evidence="2">Belongs to the ABC transporter superfamily.</text>
</comment>
<dbReference type="GO" id="GO:0015833">
    <property type="term" value="P:peptide transport"/>
    <property type="evidence" value="ECO:0007669"/>
    <property type="project" value="InterPro"/>
</dbReference>
<dbReference type="InterPro" id="IPR003439">
    <property type="entry name" value="ABC_transporter-like_ATP-bd"/>
</dbReference>
<comment type="subcellular location">
    <subcellularLocation>
        <location evidence="1">Cell membrane</location>
        <topology evidence="1">Peripheral membrane protein</topology>
    </subcellularLocation>
</comment>
<evidence type="ECO:0000256" key="8">
    <source>
        <dbReference type="ARBA" id="ARBA00022967"/>
    </source>
</evidence>
<dbReference type="Pfam" id="PF08352">
    <property type="entry name" value="oligo_HPY"/>
    <property type="match status" value="1"/>
</dbReference>
<keyword evidence="12" id="KW-1185">Reference proteome</keyword>
<dbReference type="InterPro" id="IPR013563">
    <property type="entry name" value="Oligopep_ABC_C"/>
</dbReference>
<dbReference type="GO" id="GO:0005524">
    <property type="term" value="F:ATP binding"/>
    <property type="evidence" value="ECO:0007669"/>
    <property type="project" value="UniProtKB-KW"/>
</dbReference>
<organism evidence="11 12">
    <name type="scientific">Nocardioides zhouii</name>
    <dbReference type="NCBI Taxonomy" id="1168729"/>
    <lineage>
        <taxon>Bacteria</taxon>
        <taxon>Bacillati</taxon>
        <taxon>Actinomycetota</taxon>
        <taxon>Actinomycetes</taxon>
        <taxon>Propionibacteriales</taxon>
        <taxon>Nocardioidaceae</taxon>
        <taxon>Nocardioides</taxon>
    </lineage>
</organism>
<dbReference type="AlphaFoldDB" id="A0A4Q2SJ86"/>
<keyword evidence="4" id="KW-1003">Cell membrane</keyword>
<evidence type="ECO:0000256" key="3">
    <source>
        <dbReference type="ARBA" id="ARBA00022448"/>
    </source>
</evidence>
<keyword evidence="7 11" id="KW-0067">ATP-binding</keyword>
<dbReference type="Gene3D" id="3.40.50.300">
    <property type="entry name" value="P-loop containing nucleotide triphosphate hydrolases"/>
    <property type="match status" value="2"/>
</dbReference>
<keyword evidence="5" id="KW-0997">Cell inner membrane</keyword>
<name>A0A4Q2SJ86_9ACTN</name>
<dbReference type="PROSITE" id="PS50893">
    <property type="entry name" value="ABC_TRANSPORTER_2"/>
    <property type="match status" value="2"/>
</dbReference>
<dbReference type="SMART" id="SM00382">
    <property type="entry name" value="AAA"/>
    <property type="match status" value="2"/>
</dbReference>
<reference evidence="11 12" key="1">
    <citation type="submission" date="2019-01" db="EMBL/GenBank/DDBJ databases">
        <title>Novel species of Nocardioides.</title>
        <authorList>
            <person name="Liu Q."/>
            <person name="X Y.-H."/>
        </authorList>
    </citation>
    <scope>NUCLEOTIDE SEQUENCE [LARGE SCALE GENOMIC DNA]</scope>
    <source>
        <strain evidence="11 12">HLT2-9</strain>
    </source>
</reference>
<dbReference type="OrthoDB" id="5357528at2"/>
<dbReference type="PROSITE" id="PS00211">
    <property type="entry name" value="ABC_TRANSPORTER_1"/>
    <property type="match status" value="2"/>
</dbReference>
<dbReference type="PANTHER" id="PTHR43297">
    <property type="entry name" value="OLIGOPEPTIDE TRANSPORT ATP-BINDING PROTEIN APPD"/>
    <property type="match status" value="1"/>
</dbReference>
<dbReference type="InterPro" id="IPR050388">
    <property type="entry name" value="ABC_Ni/Peptide_Import"/>
</dbReference>
<proteinExistence type="inferred from homology"/>
<dbReference type="CDD" id="cd03257">
    <property type="entry name" value="ABC_NikE_OppD_transporters"/>
    <property type="match status" value="2"/>
</dbReference>
<protein>
    <submittedName>
        <fullName evidence="11">Dipeptide ABC transporter ATP-binding protein</fullName>
    </submittedName>
</protein>
<accession>A0A4Q2SJ86</accession>
<keyword evidence="6" id="KW-0547">Nucleotide-binding</keyword>
<evidence type="ECO:0000256" key="9">
    <source>
        <dbReference type="ARBA" id="ARBA00023136"/>
    </source>
</evidence>
<evidence type="ECO:0000256" key="7">
    <source>
        <dbReference type="ARBA" id="ARBA00022840"/>
    </source>
</evidence>
<dbReference type="Pfam" id="PF00005">
    <property type="entry name" value="ABC_tran"/>
    <property type="match status" value="2"/>
</dbReference>
<dbReference type="InterPro" id="IPR003593">
    <property type="entry name" value="AAA+_ATPase"/>
</dbReference>
<sequence>MNDHSIGSEVLVLRGLSVCLSTGDPVVEDVDLTLHAGEILGVVGESGSGKTTTALSLLGYSTPGTFIAAGQLRIEGKALHMDESMRPMRGSIISYVPQDPAQALNPSLKVAAALKDVLGAHGTPRPGNNAAEDALRRVGFGQAKTVASRFPHQISGGQQQRVSIALALCREPAVVILDEPTTGLDVVTQAQILAELRRLRTEQGVAMVYVTHDLAAVSEVADRIAVMYAGRVVEEGPAEQVLRNPRHPYTRGLLASIPDHVRPRVLEPMPGIAVGVGERPSGCPFAPRCPQRTDDCVAEMPTLEPIGDTRRVRCIHHRKTPPVRTFSVETLPRPSEIGEQPLLMIGDLKAEHRSHREVTVAAEQISFDVNKGECVALVGESGSGKTTILRTIAGLHPIAGGRVLLDGHALPSLVNHRSREQRRRIQLIFQNPAAALNPRQTVAEAIARPAQVLRKLDRRSLPAEVARLLECVRLPVRLANRYPHELSGGERQRVAVARALAAQPDILLCDEITSALDVSVQAAVLQLLLDLRDDFGLGLLFITHDLGVVATIADTVLVLDRGSIVDRGPTRDVLRAPTSDYTRRLLAAAPTVSRTPSSANDPFPVSL</sequence>
<dbReference type="NCBIfam" id="TIGR01727">
    <property type="entry name" value="oligo_HPY"/>
    <property type="match status" value="1"/>
</dbReference>
<evidence type="ECO:0000259" key="10">
    <source>
        <dbReference type="PROSITE" id="PS50893"/>
    </source>
</evidence>
<evidence type="ECO:0000256" key="1">
    <source>
        <dbReference type="ARBA" id="ARBA00004202"/>
    </source>
</evidence>
<evidence type="ECO:0000256" key="6">
    <source>
        <dbReference type="ARBA" id="ARBA00022741"/>
    </source>
</evidence>
<feature type="domain" description="ABC transporter" evidence="10">
    <location>
        <begin position="11"/>
        <end position="254"/>
    </location>
</feature>
<keyword evidence="8" id="KW-1278">Translocase</keyword>
<feature type="domain" description="ABC transporter" evidence="10">
    <location>
        <begin position="343"/>
        <end position="586"/>
    </location>
</feature>
<evidence type="ECO:0000256" key="2">
    <source>
        <dbReference type="ARBA" id="ARBA00005417"/>
    </source>
</evidence>
<dbReference type="RefSeq" id="WP_129428261.1">
    <property type="nucleotide sequence ID" value="NZ_SDWV01000022.1"/>
</dbReference>
<dbReference type="GO" id="GO:0005886">
    <property type="term" value="C:plasma membrane"/>
    <property type="evidence" value="ECO:0007669"/>
    <property type="project" value="UniProtKB-SubCell"/>
</dbReference>
<dbReference type="NCBIfam" id="NF008453">
    <property type="entry name" value="PRK11308.1"/>
    <property type="match status" value="2"/>
</dbReference>
<dbReference type="InterPro" id="IPR027417">
    <property type="entry name" value="P-loop_NTPase"/>
</dbReference>
<dbReference type="GO" id="GO:0016887">
    <property type="term" value="F:ATP hydrolysis activity"/>
    <property type="evidence" value="ECO:0007669"/>
    <property type="project" value="InterPro"/>
</dbReference>
<dbReference type="SUPFAM" id="SSF52540">
    <property type="entry name" value="P-loop containing nucleoside triphosphate hydrolases"/>
    <property type="match status" value="2"/>
</dbReference>
<evidence type="ECO:0000313" key="12">
    <source>
        <dbReference type="Proteomes" id="UP000291101"/>
    </source>
</evidence>
<comment type="caution">
    <text evidence="11">The sequence shown here is derived from an EMBL/GenBank/DDBJ whole genome shotgun (WGS) entry which is preliminary data.</text>
</comment>